<dbReference type="RefSeq" id="WP_306962377.1">
    <property type="nucleotide sequence ID" value="NZ_JAUSRG010000009.1"/>
</dbReference>
<dbReference type="InterPro" id="IPR036388">
    <property type="entry name" value="WH-like_DNA-bd_sf"/>
</dbReference>
<dbReference type="Proteomes" id="UP001230951">
    <property type="component" value="Unassembled WGS sequence"/>
</dbReference>
<evidence type="ECO:0000259" key="5">
    <source>
        <dbReference type="PROSITE" id="PS50931"/>
    </source>
</evidence>
<comment type="similarity">
    <text evidence="1">Belongs to the LysR transcriptional regulatory family.</text>
</comment>
<dbReference type="InterPro" id="IPR005119">
    <property type="entry name" value="LysR_subst-bd"/>
</dbReference>
<dbReference type="Gene3D" id="1.10.10.10">
    <property type="entry name" value="Winged helix-like DNA-binding domain superfamily/Winged helix DNA-binding domain"/>
    <property type="match status" value="1"/>
</dbReference>
<dbReference type="GO" id="GO:0005829">
    <property type="term" value="C:cytosol"/>
    <property type="evidence" value="ECO:0007669"/>
    <property type="project" value="TreeGrafter"/>
</dbReference>
<dbReference type="Proteomes" id="UP001242995">
    <property type="component" value="Unassembled WGS sequence"/>
</dbReference>
<dbReference type="Pfam" id="PF00126">
    <property type="entry name" value="HTH_1"/>
    <property type="match status" value="1"/>
</dbReference>
<dbReference type="GO" id="GO:0003677">
    <property type="term" value="F:DNA binding"/>
    <property type="evidence" value="ECO:0007669"/>
    <property type="project" value="UniProtKB-KW"/>
</dbReference>
<keyword evidence="3 6" id="KW-0238">DNA-binding</keyword>
<dbReference type="AlphaFoldDB" id="A0AAW8DE48"/>
<name>A0AAW8DE48_9MICC</name>
<dbReference type="PRINTS" id="PR00039">
    <property type="entry name" value="HTHLYSR"/>
</dbReference>
<protein>
    <submittedName>
        <fullName evidence="6">DNA-binding transcriptional LysR family regulator</fullName>
    </submittedName>
</protein>
<dbReference type="InterPro" id="IPR050950">
    <property type="entry name" value="HTH-type_LysR_regulators"/>
</dbReference>
<dbReference type="PROSITE" id="PS50931">
    <property type="entry name" value="HTH_LYSR"/>
    <property type="match status" value="1"/>
</dbReference>
<dbReference type="InterPro" id="IPR000847">
    <property type="entry name" value="LysR_HTH_N"/>
</dbReference>
<comment type="caution">
    <text evidence="6">The sequence shown here is derived from an EMBL/GenBank/DDBJ whole genome shotgun (WGS) entry which is preliminary data.</text>
</comment>
<sequence>MELRQLEYFVAVVEEQSFTRGAARVHVVQSAISAAIKALERELGAMLLDRSTKHVSLTDAGAALLTEARITLQAAADARDAVGAVQGGLRGTVRIGTMTSVGLVDLAGLLGTFHAQHPHVSIHVSAAPSGSQGLVEAISERRLDLALVSMPSTSRFAVDLLDIARAPIDLVVPNNHPLASLGKVALRDLTEVNFIDSPIGYGNRTIVDRAFADAGLARPVTMELPDIATVSDFVSHGLGVAFIPRFAIRRDAEVTVIKVTDTDLIWPMSLARPSDRPPSKAAAALFGLIRDSVRAVPNVVSRDDAEAPVASSNALS</sequence>
<reference evidence="6 8" key="1">
    <citation type="submission" date="2023-07" db="EMBL/GenBank/DDBJ databases">
        <title>Sorghum-associated microbial communities from plants grown in Nebraska, USA.</title>
        <authorList>
            <person name="Schachtman D."/>
        </authorList>
    </citation>
    <scope>NUCLEOTIDE SEQUENCE</scope>
    <source>
        <strain evidence="6">DS1006</strain>
        <strain evidence="7 8">DS1016</strain>
    </source>
</reference>
<proteinExistence type="inferred from homology"/>
<evidence type="ECO:0000256" key="4">
    <source>
        <dbReference type="ARBA" id="ARBA00023163"/>
    </source>
</evidence>
<evidence type="ECO:0000256" key="1">
    <source>
        <dbReference type="ARBA" id="ARBA00009437"/>
    </source>
</evidence>
<organism evidence="6 9">
    <name type="scientific">Arthrobacter bambusae</name>
    <dbReference type="NCBI Taxonomy" id="1338426"/>
    <lineage>
        <taxon>Bacteria</taxon>
        <taxon>Bacillati</taxon>
        <taxon>Actinomycetota</taxon>
        <taxon>Actinomycetes</taxon>
        <taxon>Micrococcales</taxon>
        <taxon>Micrococcaceae</taxon>
        <taxon>Arthrobacter</taxon>
    </lineage>
</organism>
<keyword evidence="8" id="KW-1185">Reference proteome</keyword>
<dbReference type="InterPro" id="IPR036390">
    <property type="entry name" value="WH_DNA-bd_sf"/>
</dbReference>
<dbReference type="GO" id="GO:0003700">
    <property type="term" value="F:DNA-binding transcription factor activity"/>
    <property type="evidence" value="ECO:0007669"/>
    <property type="project" value="InterPro"/>
</dbReference>
<dbReference type="SUPFAM" id="SSF46785">
    <property type="entry name" value="Winged helix' DNA-binding domain"/>
    <property type="match status" value="1"/>
</dbReference>
<dbReference type="EMBL" id="JAUSTF010000008">
    <property type="protein sequence ID" value="MDQ0181856.1"/>
    <property type="molecule type" value="Genomic_DNA"/>
</dbReference>
<evidence type="ECO:0000313" key="7">
    <source>
        <dbReference type="EMBL" id="MDQ0181856.1"/>
    </source>
</evidence>
<evidence type="ECO:0000313" key="6">
    <source>
        <dbReference type="EMBL" id="MDP9906053.1"/>
    </source>
</evidence>
<evidence type="ECO:0000313" key="9">
    <source>
        <dbReference type="Proteomes" id="UP001242995"/>
    </source>
</evidence>
<feature type="domain" description="HTH lysR-type" evidence="5">
    <location>
        <begin position="1"/>
        <end position="58"/>
    </location>
</feature>
<keyword evidence="2" id="KW-0805">Transcription regulation</keyword>
<dbReference type="PANTHER" id="PTHR30419">
    <property type="entry name" value="HTH-TYPE TRANSCRIPTIONAL REGULATOR YBHD"/>
    <property type="match status" value="1"/>
</dbReference>
<dbReference type="FunFam" id="1.10.10.10:FF:000001">
    <property type="entry name" value="LysR family transcriptional regulator"/>
    <property type="match status" value="1"/>
</dbReference>
<dbReference type="SUPFAM" id="SSF53850">
    <property type="entry name" value="Periplasmic binding protein-like II"/>
    <property type="match status" value="1"/>
</dbReference>
<dbReference type="Pfam" id="PF03466">
    <property type="entry name" value="LysR_substrate"/>
    <property type="match status" value="1"/>
</dbReference>
<keyword evidence="4" id="KW-0804">Transcription</keyword>
<evidence type="ECO:0000313" key="8">
    <source>
        <dbReference type="Proteomes" id="UP001230951"/>
    </source>
</evidence>
<accession>A0AAW8DE48</accession>
<gene>
    <name evidence="6" type="ORF">J2S90_003024</name>
    <name evidence="7" type="ORF">J2S93_003295</name>
</gene>
<dbReference type="EMBL" id="JAUSRG010000009">
    <property type="protein sequence ID" value="MDP9906053.1"/>
    <property type="molecule type" value="Genomic_DNA"/>
</dbReference>
<evidence type="ECO:0000256" key="2">
    <source>
        <dbReference type="ARBA" id="ARBA00023015"/>
    </source>
</evidence>
<evidence type="ECO:0000256" key="3">
    <source>
        <dbReference type="ARBA" id="ARBA00023125"/>
    </source>
</evidence>
<dbReference type="Gene3D" id="3.40.190.290">
    <property type="match status" value="1"/>
</dbReference>
<dbReference type="PANTHER" id="PTHR30419:SF31">
    <property type="entry name" value="BLR3139 PROTEIN"/>
    <property type="match status" value="1"/>
</dbReference>